<evidence type="ECO:0000256" key="1">
    <source>
        <dbReference type="SAM" id="MobiDB-lite"/>
    </source>
</evidence>
<evidence type="ECO:0000313" key="3">
    <source>
        <dbReference type="Proteomes" id="UP000824782"/>
    </source>
</evidence>
<dbReference type="Proteomes" id="UP000824782">
    <property type="component" value="Unassembled WGS sequence"/>
</dbReference>
<reference evidence="2" key="1">
    <citation type="thesis" date="2020" institute="ProQuest LLC" country="789 East Eisenhower Parkway, Ann Arbor, MI, USA">
        <title>Comparative Genomics and Chromosome Evolution.</title>
        <authorList>
            <person name="Mudd A.B."/>
        </authorList>
    </citation>
    <scope>NUCLEOTIDE SEQUENCE</scope>
    <source>
        <strain evidence="2">237g6f4</strain>
        <tissue evidence="2">Blood</tissue>
    </source>
</reference>
<accession>A0AAV6YIU9</accession>
<sequence>MFLSSIIIFFSFQVLSRLLSVIRRLLSAVPRNSGPEKFSWRRRIKFLCCRYLQEQRSLLHLPCPLIRRVRVRRWGPSPPHPKAEVTAEGSSKRGKTWSI</sequence>
<evidence type="ECO:0008006" key="4">
    <source>
        <dbReference type="Google" id="ProtNLM"/>
    </source>
</evidence>
<evidence type="ECO:0000313" key="2">
    <source>
        <dbReference type="EMBL" id="KAG8534645.1"/>
    </source>
</evidence>
<name>A0AAV6YIU9_ENGPU</name>
<keyword evidence="3" id="KW-1185">Reference proteome</keyword>
<protein>
    <recommendedName>
        <fullName evidence="4">Secreted protein</fullName>
    </recommendedName>
</protein>
<comment type="caution">
    <text evidence="2">The sequence shown here is derived from an EMBL/GenBank/DDBJ whole genome shotgun (WGS) entry which is preliminary data.</text>
</comment>
<gene>
    <name evidence="2" type="ORF">GDO81_018937</name>
</gene>
<organism evidence="2 3">
    <name type="scientific">Engystomops pustulosus</name>
    <name type="common">Tungara frog</name>
    <name type="synonym">Physalaemus pustulosus</name>
    <dbReference type="NCBI Taxonomy" id="76066"/>
    <lineage>
        <taxon>Eukaryota</taxon>
        <taxon>Metazoa</taxon>
        <taxon>Chordata</taxon>
        <taxon>Craniata</taxon>
        <taxon>Vertebrata</taxon>
        <taxon>Euteleostomi</taxon>
        <taxon>Amphibia</taxon>
        <taxon>Batrachia</taxon>
        <taxon>Anura</taxon>
        <taxon>Neobatrachia</taxon>
        <taxon>Hyloidea</taxon>
        <taxon>Leptodactylidae</taxon>
        <taxon>Leiuperinae</taxon>
        <taxon>Engystomops</taxon>
    </lineage>
</organism>
<dbReference type="AlphaFoldDB" id="A0AAV6YIU9"/>
<dbReference type="EMBL" id="WNYA01096720">
    <property type="protein sequence ID" value="KAG8534645.1"/>
    <property type="molecule type" value="Genomic_DNA"/>
</dbReference>
<feature type="region of interest" description="Disordered" evidence="1">
    <location>
        <begin position="74"/>
        <end position="99"/>
    </location>
</feature>
<proteinExistence type="predicted"/>